<name>A0A4Z0BLA9_9BURK</name>
<dbReference type="PANTHER" id="PTHR45566">
    <property type="entry name" value="HTH-TYPE TRANSCRIPTIONAL REGULATOR YHJB-RELATED"/>
    <property type="match status" value="1"/>
</dbReference>
<dbReference type="InterPro" id="IPR016032">
    <property type="entry name" value="Sig_transdc_resp-reg_C-effctor"/>
</dbReference>
<evidence type="ECO:0000256" key="1">
    <source>
        <dbReference type="ARBA" id="ARBA00022553"/>
    </source>
</evidence>
<evidence type="ECO:0000313" key="7">
    <source>
        <dbReference type="EMBL" id="TFZ00117.1"/>
    </source>
</evidence>
<feature type="region of interest" description="Disordered" evidence="4">
    <location>
        <begin position="1"/>
        <end position="23"/>
    </location>
</feature>
<organism evidence="7 8">
    <name type="scientific">Ramlibacter humi</name>
    <dbReference type="NCBI Taxonomy" id="2530451"/>
    <lineage>
        <taxon>Bacteria</taxon>
        <taxon>Pseudomonadati</taxon>
        <taxon>Pseudomonadota</taxon>
        <taxon>Betaproteobacteria</taxon>
        <taxon>Burkholderiales</taxon>
        <taxon>Comamonadaceae</taxon>
        <taxon>Ramlibacter</taxon>
    </lineage>
</organism>
<dbReference type="PROSITE" id="PS50043">
    <property type="entry name" value="HTH_LUXR_2"/>
    <property type="match status" value="1"/>
</dbReference>
<dbReference type="Pfam" id="PF00196">
    <property type="entry name" value="GerE"/>
    <property type="match status" value="1"/>
</dbReference>
<dbReference type="InterPro" id="IPR036388">
    <property type="entry name" value="WH-like_DNA-bd_sf"/>
</dbReference>
<dbReference type="GO" id="GO:0003677">
    <property type="term" value="F:DNA binding"/>
    <property type="evidence" value="ECO:0007669"/>
    <property type="project" value="UniProtKB-KW"/>
</dbReference>
<sequence length="225" mass="24058">MHFQQSGPDAGAGDPPPGRAGSPRTILMVDDHVLVRAGLRSLLGQRFGDRFPLAEAASLSDALAWLKDHAHEVLVLLLDLHLPDTRGLAGLQLVRQLHPSVPVIVVSGLQDARIQDEAALHGAVAYVCKTGHEASLHALLERVEAIATGVGPPRAASPPRAARPLDDRLNKRQVQVLELILSSHDNQAIAHETGLSLGSVKNIVSSIFLVFNVRSRAELIGLFSN</sequence>
<dbReference type="Gene3D" id="1.10.10.10">
    <property type="entry name" value="Winged helix-like DNA-binding domain superfamily/Winged helix DNA-binding domain"/>
    <property type="match status" value="1"/>
</dbReference>
<dbReference type="InterPro" id="IPR001789">
    <property type="entry name" value="Sig_transdc_resp-reg_receiver"/>
</dbReference>
<keyword evidence="2" id="KW-0238">DNA-binding</keyword>
<comment type="caution">
    <text evidence="7">The sequence shown here is derived from an EMBL/GenBank/DDBJ whole genome shotgun (WGS) entry which is preliminary data.</text>
</comment>
<protein>
    <submittedName>
        <fullName evidence="7">Response regulator transcription factor</fullName>
    </submittedName>
</protein>
<keyword evidence="1 3" id="KW-0597">Phosphoprotein</keyword>
<keyword evidence="8" id="KW-1185">Reference proteome</keyword>
<dbReference type="InterPro" id="IPR051015">
    <property type="entry name" value="EvgA-like"/>
</dbReference>
<dbReference type="Pfam" id="PF00072">
    <property type="entry name" value="Response_reg"/>
    <property type="match status" value="1"/>
</dbReference>
<dbReference type="EMBL" id="SMLK01000004">
    <property type="protein sequence ID" value="TFZ00117.1"/>
    <property type="molecule type" value="Genomic_DNA"/>
</dbReference>
<evidence type="ECO:0000313" key="8">
    <source>
        <dbReference type="Proteomes" id="UP000297839"/>
    </source>
</evidence>
<evidence type="ECO:0000259" key="6">
    <source>
        <dbReference type="PROSITE" id="PS50110"/>
    </source>
</evidence>
<dbReference type="SUPFAM" id="SSF52172">
    <property type="entry name" value="CheY-like"/>
    <property type="match status" value="1"/>
</dbReference>
<dbReference type="AlphaFoldDB" id="A0A4Z0BLA9"/>
<dbReference type="InterPro" id="IPR058245">
    <property type="entry name" value="NreC/VraR/RcsB-like_REC"/>
</dbReference>
<dbReference type="InterPro" id="IPR011006">
    <property type="entry name" value="CheY-like_superfamily"/>
</dbReference>
<feature type="domain" description="Response regulatory" evidence="6">
    <location>
        <begin position="25"/>
        <end position="144"/>
    </location>
</feature>
<dbReference type="CDD" id="cd17535">
    <property type="entry name" value="REC_NarL-like"/>
    <property type="match status" value="1"/>
</dbReference>
<gene>
    <name evidence="7" type="ORF">EZ216_13495</name>
</gene>
<evidence type="ECO:0000256" key="4">
    <source>
        <dbReference type="SAM" id="MobiDB-lite"/>
    </source>
</evidence>
<reference evidence="7 8" key="1">
    <citation type="submission" date="2019-03" db="EMBL/GenBank/DDBJ databases">
        <title>Ramlibacter sp. 18x22-1, whole genome shotgun sequence.</title>
        <authorList>
            <person name="Zhang X."/>
            <person name="Feng G."/>
            <person name="Zhu H."/>
        </authorList>
    </citation>
    <scope>NUCLEOTIDE SEQUENCE [LARGE SCALE GENOMIC DNA]</scope>
    <source>
        <strain evidence="7 8">18x22-1</strain>
    </source>
</reference>
<feature type="domain" description="HTH luxR-type" evidence="5">
    <location>
        <begin position="162"/>
        <end position="225"/>
    </location>
</feature>
<dbReference type="InterPro" id="IPR000792">
    <property type="entry name" value="Tscrpt_reg_LuxR_C"/>
</dbReference>
<evidence type="ECO:0000259" key="5">
    <source>
        <dbReference type="PROSITE" id="PS50043"/>
    </source>
</evidence>
<dbReference type="GO" id="GO:0006355">
    <property type="term" value="P:regulation of DNA-templated transcription"/>
    <property type="evidence" value="ECO:0007669"/>
    <property type="project" value="InterPro"/>
</dbReference>
<dbReference type="PANTHER" id="PTHR45566:SF2">
    <property type="entry name" value="NARL SUBFAMILY"/>
    <property type="match status" value="1"/>
</dbReference>
<dbReference type="SMART" id="SM00448">
    <property type="entry name" value="REC"/>
    <property type="match status" value="1"/>
</dbReference>
<feature type="modified residue" description="4-aspartylphosphate" evidence="3">
    <location>
        <position position="79"/>
    </location>
</feature>
<dbReference type="GO" id="GO:0000160">
    <property type="term" value="P:phosphorelay signal transduction system"/>
    <property type="evidence" value="ECO:0007669"/>
    <property type="project" value="InterPro"/>
</dbReference>
<evidence type="ECO:0000256" key="2">
    <source>
        <dbReference type="ARBA" id="ARBA00023125"/>
    </source>
</evidence>
<evidence type="ECO:0000256" key="3">
    <source>
        <dbReference type="PROSITE-ProRule" id="PRU00169"/>
    </source>
</evidence>
<proteinExistence type="predicted"/>
<dbReference type="PROSITE" id="PS50110">
    <property type="entry name" value="RESPONSE_REGULATORY"/>
    <property type="match status" value="1"/>
</dbReference>
<dbReference type="SUPFAM" id="SSF46894">
    <property type="entry name" value="C-terminal effector domain of the bipartite response regulators"/>
    <property type="match status" value="1"/>
</dbReference>
<dbReference type="SMART" id="SM00421">
    <property type="entry name" value="HTH_LUXR"/>
    <property type="match status" value="1"/>
</dbReference>
<accession>A0A4Z0BLA9</accession>
<dbReference type="Proteomes" id="UP000297839">
    <property type="component" value="Unassembled WGS sequence"/>
</dbReference>
<dbReference type="Gene3D" id="3.40.50.2300">
    <property type="match status" value="1"/>
</dbReference>
<dbReference type="OrthoDB" id="3374006at2"/>